<evidence type="ECO:0000259" key="4">
    <source>
        <dbReference type="Pfam" id="PF00082"/>
    </source>
</evidence>
<dbReference type="HOGENOM" id="CLU_712500_0_0_1"/>
<dbReference type="GO" id="GO:0004252">
    <property type="term" value="F:serine-type endopeptidase activity"/>
    <property type="evidence" value="ECO:0007669"/>
    <property type="project" value="InterPro"/>
</dbReference>
<dbReference type="KEGG" id="smo:SELMODRAFT_417793"/>
<dbReference type="InterPro" id="IPR000209">
    <property type="entry name" value="Peptidase_S8/S53_dom"/>
</dbReference>
<dbReference type="Gramene" id="EFJ21133">
    <property type="protein sequence ID" value="EFJ21133"/>
    <property type="gene ID" value="SELMODRAFT_417793"/>
</dbReference>
<evidence type="ECO:0000313" key="5">
    <source>
        <dbReference type="EMBL" id="EFJ21133.1"/>
    </source>
</evidence>
<evidence type="ECO:0000256" key="3">
    <source>
        <dbReference type="SAM" id="SignalP"/>
    </source>
</evidence>
<comment type="similarity">
    <text evidence="1">Belongs to the peptidase S8 family.</text>
</comment>
<evidence type="ECO:0000256" key="1">
    <source>
        <dbReference type="ARBA" id="ARBA00011073"/>
    </source>
</evidence>
<dbReference type="InParanoid" id="D8S3M7"/>
<evidence type="ECO:0000313" key="6">
    <source>
        <dbReference type="Proteomes" id="UP000001514"/>
    </source>
</evidence>
<keyword evidence="2 3" id="KW-0732">Signal</keyword>
<dbReference type="AlphaFoldDB" id="D8S3M7"/>
<dbReference type="STRING" id="88036.D8S3M7"/>
<keyword evidence="6" id="KW-1185">Reference proteome</keyword>
<dbReference type="PROSITE" id="PS00137">
    <property type="entry name" value="SUBTILASE_HIS"/>
    <property type="match status" value="1"/>
</dbReference>
<dbReference type="EMBL" id="GL377600">
    <property type="protein sequence ID" value="EFJ21133.1"/>
    <property type="molecule type" value="Genomic_DNA"/>
</dbReference>
<dbReference type="PANTHER" id="PTHR10795">
    <property type="entry name" value="PROPROTEIN CONVERTASE SUBTILISIN/KEXIN"/>
    <property type="match status" value="1"/>
</dbReference>
<dbReference type="Pfam" id="PF00082">
    <property type="entry name" value="Peptidase_S8"/>
    <property type="match status" value="1"/>
</dbReference>
<dbReference type="Proteomes" id="UP000001514">
    <property type="component" value="Unassembled WGS sequence"/>
</dbReference>
<feature type="chain" id="PRO_5003122385" description="Peptidase S8/S53 domain-containing protein" evidence="3">
    <location>
        <begin position="19"/>
        <end position="388"/>
    </location>
</feature>
<dbReference type="Gene3D" id="3.40.50.200">
    <property type="entry name" value="Peptidase S8/S53 domain"/>
    <property type="match status" value="1"/>
</dbReference>
<dbReference type="SUPFAM" id="SSF52743">
    <property type="entry name" value="Subtilisin-like"/>
    <property type="match status" value="1"/>
</dbReference>
<sequence length="388" mass="42929">MALSIFLLSSSAISIAQGRDQGDSHIAINRSIQMLLLTPSGRFRKSISPHAAGLPNVLSIFPNKIHTVHTTLTSWEFLGLYGNGQKTLYGGSEATESSWLWRKAKFGKDIIIGVLDSGVWPESERFSDHGTGPIPERWKGTCETGEQFHSSHCNKKLIGVRFFSRGLHDGPEAYAKANQEVLSPRDVVGHGTHVASTAGGRFVRNTNWFDYTKGTAKGGAPDSCLAIYKICWRNVTASTIRCEDSHILSAFDMGIHHGVDIISASLGDSASLNLRPLERSMPCRKALWWWEMVLVLRGKDCQNGGIILLWVPMLACQVSSQANVYERVFGSQRSPGKDCGMLERADASTYVKFLKLLCVWQRSYSGYTASDNFEKLKTCSFHGTFFIL</sequence>
<proteinExistence type="inferred from homology"/>
<gene>
    <name evidence="5" type="ORF">SELMODRAFT_417793</name>
</gene>
<feature type="domain" description="Peptidase S8/S53" evidence="4">
    <location>
        <begin position="107"/>
        <end position="268"/>
    </location>
</feature>
<dbReference type="InterPro" id="IPR036852">
    <property type="entry name" value="Peptidase_S8/S53_dom_sf"/>
</dbReference>
<dbReference type="GO" id="GO:0006508">
    <property type="term" value="P:proteolysis"/>
    <property type="evidence" value="ECO:0007669"/>
    <property type="project" value="InterPro"/>
</dbReference>
<reference evidence="5 6" key="1">
    <citation type="journal article" date="2011" name="Science">
        <title>The Selaginella genome identifies genetic changes associated with the evolution of vascular plants.</title>
        <authorList>
            <person name="Banks J.A."/>
            <person name="Nishiyama T."/>
            <person name="Hasebe M."/>
            <person name="Bowman J.L."/>
            <person name="Gribskov M."/>
            <person name="dePamphilis C."/>
            <person name="Albert V.A."/>
            <person name="Aono N."/>
            <person name="Aoyama T."/>
            <person name="Ambrose B.A."/>
            <person name="Ashton N.W."/>
            <person name="Axtell M.J."/>
            <person name="Barker E."/>
            <person name="Barker M.S."/>
            <person name="Bennetzen J.L."/>
            <person name="Bonawitz N.D."/>
            <person name="Chapple C."/>
            <person name="Cheng C."/>
            <person name="Correa L.G."/>
            <person name="Dacre M."/>
            <person name="DeBarry J."/>
            <person name="Dreyer I."/>
            <person name="Elias M."/>
            <person name="Engstrom E.M."/>
            <person name="Estelle M."/>
            <person name="Feng L."/>
            <person name="Finet C."/>
            <person name="Floyd S.K."/>
            <person name="Frommer W.B."/>
            <person name="Fujita T."/>
            <person name="Gramzow L."/>
            <person name="Gutensohn M."/>
            <person name="Harholt J."/>
            <person name="Hattori M."/>
            <person name="Heyl A."/>
            <person name="Hirai T."/>
            <person name="Hiwatashi Y."/>
            <person name="Ishikawa M."/>
            <person name="Iwata M."/>
            <person name="Karol K.G."/>
            <person name="Koehler B."/>
            <person name="Kolukisaoglu U."/>
            <person name="Kubo M."/>
            <person name="Kurata T."/>
            <person name="Lalonde S."/>
            <person name="Li K."/>
            <person name="Li Y."/>
            <person name="Litt A."/>
            <person name="Lyons E."/>
            <person name="Manning G."/>
            <person name="Maruyama T."/>
            <person name="Michael T.P."/>
            <person name="Mikami K."/>
            <person name="Miyazaki S."/>
            <person name="Morinaga S."/>
            <person name="Murata T."/>
            <person name="Mueller-Roeber B."/>
            <person name="Nelson D.R."/>
            <person name="Obara M."/>
            <person name="Oguri Y."/>
            <person name="Olmstead R.G."/>
            <person name="Onodera N."/>
            <person name="Petersen B.L."/>
            <person name="Pils B."/>
            <person name="Prigge M."/>
            <person name="Rensing S.A."/>
            <person name="Riano-Pachon D.M."/>
            <person name="Roberts A.W."/>
            <person name="Sato Y."/>
            <person name="Scheller H.V."/>
            <person name="Schulz B."/>
            <person name="Schulz C."/>
            <person name="Shakirov E.V."/>
            <person name="Shibagaki N."/>
            <person name="Shinohara N."/>
            <person name="Shippen D.E."/>
            <person name="Soerensen I."/>
            <person name="Sotooka R."/>
            <person name="Sugimoto N."/>
            <person name="Sugita M."/>
            <person name="Sumikawa N."/>
            <person name="Tanurdzic M."/>
            <person name="Theissen G."/>
            <person name="Ulvskov P."/>
            <person name="Wakazuki S."/>
            <person name="Weng J.K."/>
            <person name="Willats W.W."/>
            <person name="Wipf D."/>
            <person name="Wolf P.G."/>
            <person name="Yang L."/>
            <person name="Zimmer A.D."/>
            <person name="Zhu Q."/>
            <person name="Mitros T."/>
            <person name="Hellsten U."/>
            <person name="Loque D."/>
            <person name="Otillar R."/>
            <person name="Salamov A."/>
            <person name="Schmutz J."/>
            <person name="Shapiro H."/>
            <person name="Lindquist E."/>
            <person name="Lucas S."/>
            <person name="Rokhsar D."/>
            <person name="Grigoriev I.V."/>
        </authorList>
    </citation>
    <scope>NUCLEOTIDE SEQUENCE [LARGE SCALE GENOMIC DNA]</scope>
</reference>
<protein>
    <recommendedName>
        <fullName evidence="4">Peptidase S8/S53 domain-containing protein</fullName>
    </recommendedName>
</protein>
<dbReference type="eggNOG" id="ENOG502QSF0">
    <property type="taxonomic scope" value="Eukaryota"/>
</dbReference>
<dbReference type="InterPro" id="IPR045051">
    <property type="entry name" value="SBT"/>
</dbReference>
<evidence type="ECO:0000256" key="2">
    <source>
        <dbReference type="ARBA" id="ARBA00022729"/>
    </source>
</evidence>
<dbReference type="InterPro" id="IPR022398">
    <property type="entry name" value="Peptidase_S8_His-AS"/>
</dbReference>
<organism evidence="6">
    <name type="scientific">Selaginella moellendorffii</name>
    <name type="common">Spikemoss</name>
    <dbReference type="NCBI Taxonomy" id="88036"/>
    <lineage>
        <taxon>Eukaryota</taxon>
        <taxon>Viridiplantae</taxon>
        <taxon>Streptophyta</taxon>
        <taxon>Embryophyta</taxon>
        <taxon>Tracheophyta</taxon>
        <taxon>Lycopodiopsida</taxon>
        <taxon>Selaginellales</taxon>
        <taxon>Selaginellaceae</taxon>
        <taxon>Selaginella</taxon>
    </lineage>
</organism>
<accession>D8S3M7</accession>
<name>D8S3M7_SELML</name>
<feature type="signal peptide" evidence="3">
    <location>
        <begin position="1"/>
        <end position="18"/>
    </location>
</feature>